<keyword evidence="6 7" id="KW-0472">Membrane</keyword>
<dbReference type="Pfam" id="PF04239">
    <property type="entry name" value="DUF421"/>
    <property type="match status" value="1"/>
</dbReference>
<evidence type="ECO:0000256" key="2">
    <source>
        <dbReference type="ARBA" id="ARBA00006448"/>
    </source>
</evidence>
<proteinExistence type="inferred from homology"/>
<dbReference type="InterPro" id="IPR048454">
    <property type="entry name" value="YetF_N"/>
</dbReference>
<keyword evidence="11" id="KW-1185">Reference proteome</keyword>
<feature type="domain" description="YetF-like N-terminal transmembrane" evidence="9">
    <location>
        <begin position="5"/>
        <end position="77"/>
    </location>
</feature>
<comment type="subcellular location">
    <subcellularLocation>
        <location evidence="1">Cell membrane</location>
        <topology evidence="1">Multi-pass membrane protein</topology>
    </subcellularLocation>
</comment>
<keyword evidence="4 7" id="KW-0812">Transmembrane</keyword>
<keyword evidence="3" id="KW-1003">Cell membrane</keyword>
<reference evidence="10" key="1">
    <citation type="submission" date="2020-12" db="EMBL/GenBank/DDBJ databases">
        <title>M. sibirica DSM 26468T genome.</title>
        <authorList>
            <person name="Thieme N."/>
            <person name="Rettenmaier R."/>
            <person name="Zverlov V."/>
            <person name="Liebl W."/>
        </authorList>
    </citation>
    <scope>NUCLEOTIDE SEQUENCE</scope>
    <source>
        <strain evidence="10">DSM 26468</strain>
    </source>
</reference>
<evidence type="ECO:0000313" key="11">
    <source>
        <dbReference type="Proteomes" id="UP000623269"/>
    </source>
</evidence>
<evidence type="ECO:0000313" key="10">
    <source>
        <dbReference type="EMBL" id="MBH1941392.1"/>
    </source>
</evidence>
<dbReference type="RefSeq" id="WP_197661611.1">
    <property type="nucleotide sequence ID" value="NZ_JAEAGR010000011.1"/>
</dbReference>
<evidence type="ECO:0000256" key="1">
    <source>
        <dbReference type="ARBA" id="ARBA00004651"/>
    </source>
</evidence>
<evidence type="ECO:0000256" key="3">
    <source>
        <dbReference type="ARBA" id="ARBA00022475"/>
    </source>
</evidence>
<evidence type="ECO:0000259" key="9">
    <source>
        <dbReference type="Pfam" id="PF20730"/>
    </source>
</evidence>
<dbReference type="InterPro" id="IPR023090">
    <property type="entry name" value="UPF0702_alpha/beta_dom_sf"/>
</dbReference>
<evidence type="ECO:0000256" key="5">
    <source>
        <dbReference type="ARBA" id="ARBA00022989"/>
    </source>
</evidence>
<name>A0A8J7HCX4_9FIRM</name>
<dbReference type="InterPro" id="IPR007353">
    <property type="entry name" value="DUF421"/>
</dbReference>
<keyword evidence="5 7" id="KW-1133">Transmembrane helix</keyword>
<dbReference type="EMBL" id="JAEAGR010000011">
    <property type="protein sequence ID" value="MBH1941392.1"/>
    <property type="molecule type" value="Genomic_DNA"/>
</dbReference>
<dbReference type="Gene3D" id="3.30.240.20">
    <property type="entry name" value="bsu07140 like domains"/>
    <property type="match status" value="2"/>
</dbReference>
<evidence type="ECO:0000259" key="8">
    <source>
        <dbReference type="Pfam" id="PF04239"/>
    </source>
</evidence>
<sequence length="236" mass="26923">MGITKIVVSTLVSLTALFTVTKLMGNREMSQLSMFDYVSSVAIGSIAGEMAILSTDSIIEPLVSMLIYTFFAIFVSYMTCKSIYLRRFFEGQAILLYQNGQIFEKNLLKAKLDIDELLSVCRISGYYNLEEVHTIYLETNGNISVLPMTKNQPVTPKDLNIDVIQSVPLSNIIIDGKVMKDNLKSTGKNIMWLEEQLKQYHVDNIKEVILATYDESKDKVNIYFKNHKKMLRDIFE</sequence>
<dbReference type="Proteomes" id="UP000623269">
    <property type="component" value="Unassembled WGS sequence"/>
</dbReference>
<gene>
    <name evidence="10" type="ORF">I5677_10860</name>
</gene>
<dbReference type="Pfam" id="PF20730">
    <property type="entry name" value="YetF_N"/>
    <property type="match status" value="1"/>
</dbReference>
<feature type="domain" description="YetF C-terminal" evidence="8">
    <location>
        <begin position="81"/>
        <end position="214"/>
    </location>
</feature>
<dbReference type="GO" id="GO:0005886">
    <property type="term" value="C:plasma membrane"/>
    <property type="evidence" value="ECO:0007669"/>
    <property type="project" value="UniProtKB-SubCell"/>
</dbReference>
<evidence type="ECO:0000256" key="6">
    <source>
        <dbReference type="ARBA" id="ARBA00023136"/>
    </source>
</evidence>
<feature type="transmembrane region" description="Helical" evidence="7">
    <location>
        <begin position="6"/>
        <end position="25"/>
    </location>
</feature>
<protein>
    <submittedName>
        <fullName evidence="10">DUF421 domain-containing protein</fullName>
    </submittedName>
</protein>
<feature type="transmembrane region" description="Helical" evidence="7">
    <location>
        <begin position="61"/>
        <end position="80"/>
    </location>
</feature>
<dbReference type="PANTHER" id="PTHR34582:SF6">
    <property type="entry name" value="UPF0702 TRANSMEMBRANE PROTEIN YCAP"/>
    <property type="match status" value="1"/>
</dbReference>
<evidence type="ECO:0000256" key="7">
    <source>
        <dbReference type="SAM" id="Phobius"/>
    </source>
</evidence>
<accession>A0A8J7HCX4</accession>
<evidence type="ECO:0000256" key="4">
    <source>
        <dbReference type="ARBA" id="ARBA00022692"/>
    </source>
</evidence>
<dbReference type="PANTHER" id="PTHR34582">
    <property type="entry name" value="UPF0702 TRANSMEMBRANE PROTEIN YCAP"/>
    <property type="match status" value="1"/>
</dbReference>
<comment type="caution">
    <text evidence="10">The sequence shown here is derived from an EMBL/GenBank/DDBJ whole genome shotgun (WGS) entry which is preliminary data.</text>
</comment>
<organism evidence="10 11">
    <name type="scientific">Mobilitalea sibirica</name>
    <dbReference type="NCBI Taxonomy" id="1462919"/>
    <lineage>
        <taxon>Bacteria</taxon>
        <taxon>Bacillati</taxon>
        <taxon>Bacillota</taxon>
        <taxon>Clostridia</taxon>
        <taxon>Lachnospirales</taxon>
        <taxon>Lachnospiraceae</taxon>
        <taxon>Mobilitalea</taxon>
    </lineage>
</organism>
<comment type="similarity">
    <text evidence="2">Belongs to the UPF0702 family.</text>
</comment>
<dbReference type="AlphaFoldDB" id="A0A8J7HCX4"/>